<evidence type="ECO:0000313" key="2">
    <source>
        <dbReference type="Proteomes" id="UP001230220"/>
    </source>
</evidence>
<name>A0ABU0DY61_9FIRM</name>
<dbReference type="GO" id="GO:0008233">
    <property type="term" value="F:peptidase activity"/>
    <property type="evidence" value="ECO:0007669"/>
    <property type="project" value="UniProtKB-KW"/>
</dbReference>
<dbReference type="GO" id="GO:0006508">
    <property type="term" value="P:proteolysis"/>
    <property type="evidence" value="ECO:0007669"/>
    <property type="project" value="UniProtKB-KW"/>
</dbReference>
<protein>
    <submittedName>
        <fullName evidence="1">Membrane-bound ClpP family serine protease</fullName>
    </submittedName>
</protein>
<gene>
    <name evidence="1" type="ORF">J2S15_000310</name>
</gene>
<reference evidence="1 2" key="1">
    <citation type="submission" date="2023-07" db="EMBL/GenBank/DDBJ databases">
        <title>Genomic Encyclopedia of Type Strains, Phase IV (KMG-IV): sequencing the most valuable type-strain genomes for metagenomic binning, comparative biology and taxonomic classification.</title>
        <authorList>
            <person name="Goeker M."/>
        </authorList>
    </citation>
    <scope>NUCLEOTIDE SEQUENCE [LARGE SCALE GENOMIC DNA]</scope>
    <source>
        <strain evidence="1 2">DSM 16784</strain>
    </source>
</reference>
<proteinExistence type="predicted"/>
<keyword evidence="2" id="KW-1185">Reference proteome</keyword>
<dbReference type="EMBL" id="JAUSUR010000001">
    <property type="protein sequence ID" value="MDQ0359579.1"/>
    <property type="molecule type" value="Genomic_DNA"/>
</dbReference>
<accession>A0ABU0DY61</accession>
<comment type="caution">
    <text evidence="1">The sequence shown here is derived from an EMBL/GenBank/DDBJ whole genome shotgun (WGS) entry which is preliminary data.</text>
</comment>
<dbReference type="Proteomes" id="UP001230220">
    <property type="component" value="Unassembled WGS sequence"/>
</dbReference>
<organism evidence="1 2">
    <name type="scientific">Breznakia pachnodae</name>
    <dbReference type="NCBI Taxonomy" id="265178"/>
    <lineage>
        <taxon>Bacteria</taxon>
        <taxon>Bacillati</taxon>
        <taxon>Bacillota</taxon>
        <taxon>Erysipelotrichia</taxon>
        <taxon>Erysipelotrichales</taxon>
        <taxon>Erysipelotrichaceae</taxon>
        <taxon>Breznakia</taxon>
    </lineage>
</organism>
<sequence>MKEWSLFLISIGCVIVLLSSTMADSLPGIVSGITMAIVGAVLLFRKKKGDS</sequence>
<keyword evidence="1" id="KW-0645">Protease</keyword>
<evidence type="ECO:0000313" key="1">
    <source>
        <dbReference type="EMBL" id="MDQ0359579.1"/>
    </source>
</evidence>
<dbReference type="RefSeq" id="WP_307404806.1">
    <property type="nucleotide sequence ID" value="NZ_JAUSUR010000001.1"/>
</dbReference>
<keyword evidence="1" id="KW-0378">Hydrolase</keyword>